<evidence type="ECO:0000256" key="3">
    <source>
        <dbReference type="ARBA" id="ARBA00022475"/>
    </source>
</evidence>
<keyword evidence="6 7" id="KW-0472">Membrane</keyword>
<dbReference type="Gene3D" id="1.20.1250.20">
    <property type="entry name" value="MFS general substrate transporter like domains"/>
    <property type="match status" value="1"/>
</dbReference>
<dbReference type="RefSeq" id="WP_185623303.1">
    <property type="nucleotide sequence ID" value="NZ_JABGBW010000001.1"/>
</dbReference>
<feature type="transmembrane region" description="Helical" evidence="7">
    <location>
        <begin position="277"/>
        <end position="300"/>
    </location>
</feature>
<feature type="transmembrane region" description="Helical" evidence="7">
    <location>
        <begin position="92"/>
        <end position="112"/>
    </location>
</feature>
<feature type="transmembrane region" description="Helical" evidence="7">
    <location>
        <begin position="246"/>
        <end position="270"/>
    </location>
</feature>
<dbReference type="PANTHER" id="PTHR43266">
    <property type="entry name" value="MACROLIDE-EFFLUX PROTEIN"/>
    <property type="match status" value="1"/>
</dbReference>
<evidence type="ECO:0000256" key="7">
    <source>
        <dbReference type="SAM" id="Phobius"/>
    </source>
</evidence>
<evidence type="ECO:0000313" key="10">
    <source>
        <dbReference type="Proteomes" id="UP000713904"/>
    </source>
</evidence>
<comment type="caution">
    <text evidence="9">The sequence shown here is derived from an EMBL/GenBank/DDBJ whole genome shotgun (WGS) entry which is preliminary data.</text>
</comment>
<keyword evidence="2" id="KW-0813">Transport</keyword>
<feature type="transmembrane region" description="Helical" evidence="7">
    <location>
        <begin position="335"/>
        <end position="362"/>
    </location>
</feature>
<dbReference type="EMBL" id="JABGBW010000001">
    <property type="protein sequence ID" value="MBC2575267.1"/>
    <property type="molecule type" value="Genomic_DNA"/>
</dbReference>
<dbReference type="Pfam" id="PF07690">
    <property type="entry name" value="MFS_1"/>
    <property type="match status" value="1"/>
</dbReference>
<sequence length="421" mass="45462">MKKFMIIWIGELISGIGSGMTAFALSIYVFEMTGSVSSVSVIVLAVFLPTILLSPLGGVLADRYDRRMLMLIGDLFSGLGVVYILWNIHIGINSIVPIIIGVTFNGIFVALLEPSFKATITDLLPKEDYTKASGMIQIATNSRYLISPVLAGMLLTIYDIRLILILDICTFFVTVITISLVRKSIAKPLKKENRGMLIEIKEGFAILKSHTGIRTLVILMSAVCFFIGFVQNLAIPMILAVSNAKILGFLESACAMGMLVGSVIIGIFGIKNKYVRCLSLAGMSASIFMAMTGMSAYLYITGIGMFLFFTSLPFINASADVLVRNNVENEIQGRVWGIISLLSQAGTAIAYALSGVMADYIFEPFLLKDGFLAKSVGSIIGVGQGRGIGFMLIISGIGMLIATFLIGKNKNILELEVNCSN</sequence>
<feature type="transmembrane region" description="Helical" evidence="7">
    <location>
        <begin position="160"/>
        <end position="181"/>
    </location>
</feature>
<organism evidence="9 10">
    <name type="scientific">Peptostreptococcus canis</name>
    <dbReference type="NCBI Taxonomy" id="1159213"/>
    <lineage>
        <taxon>Bacteria</taxon>
        <taxon>Bacillati</taxon>
        <taxon>Bacillota</taxon>
        <taxon>Clostridia</taxon>
        <taxon>Peptostreptococcales</taxon>
        <taxon>Peptostreptococcaceae</taxon>
        <taxon>Peptostreptococcus</taxon>
    </lineage>
</organism>
<feature type="domain" description="Major facilitator superfamily (MFS) profile" evidence="8">
    <location>
        <begin position="3"/>
        <end position="410"/>
    </location>
</feature>
<dbReference type="InterPro" id="IPR036259">
    <property type="entry name" value="MFS_trans_sf"/>
</dbReference>
<reference evidence="9 10" key="1">
    <citation type="submission" date="2020-05" db="EMBL/GenBank/DDBJ databases">
        <title>Draft genome of xy-202 and genomic insight in genome of the genus Peptostreptococcus.</title>
        <authorList>
            <person name="Zhang Z."/>
        </authorList>
    </citation>
    <scope>NUCLEOTIDE SEQUENCE [LARGE SCALE GENOMIC DNA]</scope>
    <source>
        <strain evidence="9 10">DSM 27025</strain>
    </source>
</reference>
<gene>
    <name evidence="9" type="ORF">HLB29_01040</name>
</gene>
<feature type="transmembrane region" description="Helical" evidence="7">
    <location>
        <begin position="132"/>
        <end position="154"/>
    </location>
</feature>
<evidence type="ECO:0000256" key="1">
    <source>
        <dbReference type="ARBA" id="ARBA00004651"/>
    </source>
</evidence>
<keyword evidence="5 7" id="KW-1133">Transmembrane helix</keyword>
<protein>
    <submittedName>
        <fullName evidence="9">MFS transporter</fullName>
    </submittedName>
</protein>
<evidence type="ECO:0000259" key="8">
    <source>
        <dbReference type="PROSITE" id="PS50850"/>
    </source>
</evidence>
<dbReference type="PANTHER" id="PTHR43266:SF2">
    <property type="entry name" value="MAJOR FACILITATOR SUPERFAMILY (MFS) PROFILE DOMAIN-CONTAINING PROTEIN"/>
    <property type="match status" value="1"/>
</dbReference>
<dbReference type="PROSITE" id="PS50850">
    <property type="entry name" value="MFS"/>
    <property type="match status" value="1"/>
</dbReference>
<feature type="transmembrane region" description="Helical" evidence="7">
    <location>
        <begin position="388"/>
        <end position="406"/>
    </location>
</feature>
<feature type="transmembrane region" description="Helical" evidence="7">
    <location>
        <begin position="68"/>
        <end position="86"/>
    </location>
</feature>
<keyword evidence="10" id="KW-1185">Reference proteome</keyword>
<evidence type="ECO:0000256" key="5">
    <source>
        <dbReference type="ARBA" id="ARBA00022989"/>
    </source>
</evidence>
<feature type="transmembrane region" description="Helical" evidence="7">
    <location>
        <begin position="306"/>
        <end position="323"/>
    </location>
</feature>
<accession>A0ABR6TIL8</accession>
<feature type="transmembrane region" description="Helical" evidence="7">
    <location>
        <begin position="36"/>
        <end position="56"/>
    </location>
</feature>
<comment type="subcellular location">
    <subcellularLocation>
        <location evidence="1">Cell membrane</location>
        <topology evidence="1">Multi-pass membrane protein</topology>
    </subcellularLocation>
</comment>
<dbReference type="InterPro" id="IPR011701">
    <property type="entry name" value="MFS"/>
</dbReference>
<dbReference type="CDD" id="cd06173">
    <property type="entry name" value="MFS_MefA_like"/>
    <property type="match status" value="1"/>
</dbReference>
<evidence type="ECO:0000256" key="4">
    <source>
        <dbReference type="ARBA" id="ARBA00022692"/>
    </source>
</evidence>
<feature type="transmembrane region" description="Helical" evidence="7">
    <location>
        <begin position="12"/>
        <end position="30"/>
    </location>
</feature>
<keyword evidence="4 7" id="KW-0812">Transmembrane</keyword>
<proteinExistence type="predicted"/>
<dbReference type="SUPFAM" id="SSF103473">
    <property type="entry name" value="MFS general substrate transporter"/>
    <property type="match status" value="1"/>
</dbReference>
<dbReference type="Proteomes" id="UP000713904">
    <property type="component" value="Unassembled WGS sequence"/>
</dbReference>
<evidence type="ECO:0000256" key="2">
    <source>
        <dbReference type="ARBA" id="ARBA00022448"/>
    </source>
</evidence>
<evidence type="ECO:0000313" key="9">
    <source>
        <dbReference type="EMBL" id="MBC2575267.1"/>
    </source>
</evidence>
<name>A0ABR6TIL8_9FIRM</name>
<keyword evidence="3" id="KW-1003">Cell membrane</keyword>
<feature type="transmembrane region" description="Helical" evidence="7">
    <location>
        <begin position="216"/>
        <end position="240"/>
    </location>
</feature>
<dbReference type="InterPro" id="IPR020846">
    <property type="entry name" value="MFS_dom"/>
</dbReference>
<evidence type="ECO:0000256" key="6">
    <source>
        <dbReference type="ARBA" id="ARBA00023136"/>
    </source>
</evidence>